<keyword evidence="2" id="KW-0663">Pyridoxal phosphate</keyword>
<accession>A0A3D9S7H0</accession>
<dbReference type="InterPro" id="IPR011834">
    <property type="entry name" value="Agluc_phsphrylas"/>
</dbReference>
<evidence type="ECO:0000256" key="2">
    <source>
        <dbReference type="PIRSR" id="PIRSR000460-1"/>
    </source>
</evidence>
<sequence length="762" mass="84905">MGTQPNYPHIVKGRRLGAYMRIAIMQNEVVMMQKSGAVYFSAEFGLDESLPIYSGGLGILAGDHIKAAADQNVPLTGVGIFYGHGYFQQRIDEGGSQQHLYPKVDLNASIYPVQLVQDENGQPLIIEVPIAGRLVYAKAWSVQVGSVTVYLLNTDVESNSEADRRLTDTLYPSEQGIRISQEILLGIGGTRLIAALGIQPDVWHMNEGHCAFLTFERIRMLSAAGVPFQTALEVVKASTVFTTHTPVPAGHDVFSIDLMDRFFSDYYWQLGTDRDGVLSLGQMNGAFNMTRLAVSTSSKVNGVSKLHGVVTQDLFHHWMPHIPRQDIPVDAITNGIHIGTWLADGMKGLFDRYLQYDWSIRTAEPEVWSPVHDIPSSELWEAHLEAKSSMIQSFNLPLSTSNGGPLIIGFARRFATYKRALLIFSDPDRLARILGDSERPVCLVFSGKAHPSDGPGQELIRRIVELSREERFKGRVFIVENYAMDKAKKLVQGVDVWLNTPIKPMEASGTSGQKAAVNGVLNCSVLDGWWAEGYNGRNGWAIDGSADGDVGVNGEHQAKLDSEALYRLLEEEIIPLYYKRDEDQGLPADWVNKMKESICSLAPLFNTHRMISDYWNKVYLKASARGQRFASDGFEVASRVAAYKQFIRNNWSGVRVRKVDILADHSGRIGLHKTAFRAEIVLGAIWLRDVRIEAVGSDGRQGIWKVKLEPVQQEAKGVYIYEGSSFDRSINFWKANVNVRVTPISPDFANDFEMELASWGFQ</sequence>
<dbReference type="Proteomes" id="UP000256304">
    <property type="component" value="Unassembled WGS sequence"/>
</dbReference>
<name>A0A3D9S7H0_9BACL</name>
<keyword evidence="4" id="KW-1185">Reference proteome</keyword>
<comment type="caution">
    <text evidence="3">The sequence shown here is derived from an EMBL/GenBank/DDBJ whole genome shotgun (WGS) entry which is preliminary data.</text>
</comment>
<protein>
    <submittedName>
        <fullName evidence="3">Maltodextrin phosphorylase</fullName>
    </submittedName>
</protein>
<dbReference type="GO" id="GO:0008184">
    <property type="term" value="F:glycogen phosphorylase activity"/>
    <property type="evidence" value="ECO:0007669"/>
    <property type="project" value="InterPro"/>
</dbReference>
<dbReference type="PIRSF" id="PIRSF000460">
    <property type="entry name" value="Pprylas_GlgP"/>
    <property type="match status" value="1"/>
</dbReference>
<dbReference type="AlphaFoldDB" id="A0A3D9S7H0"/>
<evidence type="ECO:0000256" key="1">
    <source>
        <dbReference type="ARBA" id="ARBA00006047"/>
    </source>
</evidence>
<dbReference type="GO" id="GO:0005975">
    <property type="term" value="P:carbohydrate metabolic process"/>
    <property type="evidence" value="ECO:0007669"/>
    <property type="project" value="InterPro"/>
</dbReference>
<reference evidence="3 4" key="1">
    <citation type="submission" date="2018-08" db="EMBL/GenBank/DDBJ databases">
        <title>Genomic Encyclopedia of Type Strains, Phase III (KMG-III): the genomes of soil and plant-associated and newly described type strains.</title>
        <authorList>
            <person name="Whitman W."/>
        </authorList>
    </citation>
    <scope>NUCLEOTIDE SEQUENCE [LARGE SCALE GENOMIC DNA]</scope>
    <source>
        <strain evidence="3 4">CGMCC 1.10966</strain>
    </source>
</reference>
<feature type="modified residue" description="N6-(pyridoxal phosphate)lysine" evidence="2">
    <location>
        <position position="514"/>
    </location>
</feature>
<comment type="similarity">
    <text evidence="1">Belongs to the glycogen phosphorylase family.</text>
</comment>
<dbReference type="SUPFAM" id="SSF53756">
    <property type="entry name" value="UDP-Glycosyltransferase/glycogen phosphorylase"/>
    <property type="match status" value="1"/>
</dbReference>
<gene>
    <name evidence="3" type="ORF">A8990_10770</name>
</gene>
<proteinExistence type="inferred from homology"/>
<dbReference type="Gene3D" id="3.40.50.2000">
    <property type="entry name" value="Glycogen Phosphorylase B"/>
    <property type="match status" value="3"/>
</dbReference>
<dbReference type="GO" id="GO:0030170">
    <property type="term" value="F:pyridoxal phosphate binding"/>
    <property type="evidence" value="ECO:0007669"/>
    <property type="project" value="InterPro"/>
</dbReference>
<evidence type="ECO:0000313" key="3">
    <source>
        <dbReference type="EMBL" id="REE88974.1"/>
    </source>
</evidence>
<dbReference type="InterPro" id="IPR052182">
    <property type="entry name" value="Glycogen/Maltodextrin_Phosph"/>
</dbReference>
<dbReference type="NCBIfam" id="TIGR02094">
    <property type="entry name" value="more_P_ylases"/>
    <property type="match status" value="1"/>
</dbReference>
<dbReference type="PANTHER" id="PTHR42655">
    <property type="entry name" value="GLYCOGEN PHOSPHORYLASE"/>
    <property type="match status" value="1"/>
</dbReference>
<dbReference type="EMBL" id="QTTN01000007">
    <property type="protein sequence ID" value="REE88974.1"/>
    <property type="molecule type" value="Genomic_DNA"/>
</dbReference>
<evidence type="ECO:0000313" key="4">
    <source>
        <dbReference type="Proteomes" id="UP000256304"/>
    </source>
</evidence>
<organism evidence="3 4">
    <name type="scientific">Paenibacillus taihuensis</name>
    <dbReference type="NCBI Taxonomy" id="1156355"/>
    <lineage>
        <taxon>Bacteria</taxon>
        <taxon>Bacillati</taxon>
        <taxon>Bacillota</taxon>
        <taxon>Bacilli</taxon>
        <taxon>Bacillales</taxon>
        <taxon>Paenibacillaceae</taxon>
        <taxon>Paenibacillus</taxon>
    </lineage>
</organism>
<dbReference type="PANTHER" id="PTHR42655:SF1">
    <property type="entry name" value="GLYCOGEN PHOSPHORYLASE"/>
    <property type="match status" value="1"/>
</dbReference>
<dbReference type="InterPro" id="IPR000811">
    <property type="entry name" value="Glyco_trans_35"/>
</dbReference>
<dbReference type="Pfam" id="PF00343">
    <property type="entry name" value="Phosphorylase"/>
    <property type="match status" value="1"/>
</dbReference>